<feature type="domain" description="AB hydrolase-1" evidence="1">
    <location>
        <begin position="61"/>
        <end position="206"/>
    </location>
</feature>
<gene>
    <name evidence="2" type="ORF">AU14_06010</name>
</gene>
<keyword evidence="3" id="KW-1185">Reference proteome</keyword>
<dbReference type="InterPro" id="IPR000073">
    <property type="entry name" value="AB_hydrolase_1"/>
</dbReference>
<sequence>MLYRVAPHTAGNIAETLFFSPQRLPLPIRYEHLLDEADSYTQIQLGAVTIPVYSWGYGPVVLMVHGWSSGGIQFGAFVQPLVSAGYRVVVFDAPGHGRAQGRRSSLYEMTEAVTKVAASVGPIDTIIAHSLGSLAAARAVVDGVQAQRLVLLAPPRDLDSVVVGFGGELGFSAAMVTEHRRRMEQAFGAQVWQQFSFDTLAPDLMPRGLVVIDRDDKSVPASHSDQVHLQWAGSERMQTQGLGHNKLLWHPSVLERIQQFMATAA</sequence>
<protein>
    <recommendedName>
        <fullName evidence="1">AB hydrolase-1 domain-containing protein</fullName>
    </recommendedName>
</protein>
<dbReference type="RefSeq" id="WP_052471977.1">
    <property type="nucleotide sequence ID" value="NZ_CP007151.1"/>
</dbReference>
<dbReference type="Gene3D" id="3.40.50.1820">
    <property type="entry name" value="alpha/beta hydrolase"/>
    <property type="match status" value="1"/>
</dbReference>
<evidence type="ECO:0000313" key="2">
    <source>
        <dbReference type="EMBL" id="AHI30037.1"/>
    </source>
</evidence>
<evidence type="ECO:0000313" key="3">
    <source>
        <dbReference type="Proteomes" id="UP000061489"/>
    </source>
</evidence>
<dbReference type="OrthoDB" id="9785847at2"/>
<dbReference type="Pfam" id="PF12697">
    <property type="entry name" value="Abhydrolase_6"/>
    <property type="match status" value="1"/>
</dbReference>
<dbReference type="SUPFAM" id="SSF53474">
    <property type="entry name" value="alpha/beta-Hydrolases"/>
    <property type="match status" value="1"/>
</dbReference>
<name>W5YLE3_9GAMM</name>
<dbReference type="PANTHER" id="PTHR43689">
    <property type="entry name" value="HYDROLASE"/>
    <property type="match status" value="1"/>
</dbReference>
<dbReference type="KEGG" id="msx:AU14_06010"/>
<accession>W5YLE3</accession>
<proteinExistence type="predicted"/>
<evidence type="ECO:0000259" key="1">
    <source>
        <dbReference type="Pfam" id="PF12697"/>
    </source>
</evidence>
<dbReference type="PANTHER" id="PTHR43689:SF8">
    <property type="entry name" value="ALPHA_BETA-HYDROLASES SUPERFAMILY PROTEIN"/>
    <property type="match status" value="1"/>
</dbReference>
<dbReference type="STRING" id="1420916.AU14_06010"/>
<organism evidence="2 3">
    <name type="scientific">Marinobacter similis</name>
    <dbReference type="NCBI Taxonomy" id="1420916"/>
    <lineage>
        <taxon>Bacteria</taxon>
        <taxon>Pseudomonadati</taxon>
        <taxon>Pseudomonadota</taxon>
        <taxon>Gammaproteobacteria</taxon>
        <taxon>Pseudomonadales</taxon>
        <taxon>Marinobacteraceae</taxon>
        <taxon>Marinobacter</taxon>
    </lineage>
</organism>
<dbReference type="AlphaFoldDB" id="W5YLE3"/>
<dbReference type="HOGENOM" id="CLU_072027_0_0_6"/>
<dbReference type="EMBL" id="CP007151">
    <property type="protein sequence ID" value="AHI30037.1"/>
    <property type="molecule type" value="Genomic_DNA"/>
</dbReference>
<dbReference type="Proteomes" id="UP000061489">
    <property type="component" value="Chromosome"/>
</dbReference>
<reference evidence="2 3" key="1">
    <citation type="journal article" date="2014" name="Genome Announc.">
        <title>Draft Genome Sequences of Marinobacter similis A3d10T and Marinobacter salarius R9SW1T.</title>
        <authorList>
            <person name="Ivanova E.P."/>
            <person name="Ng H.J."/>
            <person name="Webb H.K."/>
            <person name="Feng G."/>
            <person name="Oshima K."/>
            <person name="Hattori M."/>
            <person name="Ohkuma M."/>
            <person name="Sergeev A.F."/>
            <person name="Mikhailov V.V."/>
            <person name="Crawford R.J."/>
            <person name="Sawabe T."/>
        </authorList>
    </citation>
    <scope>NUCLEOTIDE SEQUENCE [LARGE SCALE GENOMIC DNA]</scope>
    <source>
        <strain evidence="2 3">A3d10</strain>
    </source>
</reference>
<dbReference type="InterPro" id="IPR029058">
    <property type="entry name" value="AB_hydrolase_fold"/>
</dbReference>